<evidence type="ECO:0000313" key="1">
    <source>
        <dbReference type="EMBL" id="KAK7410086.1"/>
    </source>
</evidence>
<comment type="caution">
    <text evidence="1">The sequence shown here is derived from an EMBL/GenBank/DDBJ whole genome shotgun (WGS) entry which is preliminary data.</text>
</comment>
<proteinExistence type="predicted"/>
<name>A0AAN9XU82_PSOTE</name>
<reference evidence="1 2" key="1">
    <citation type="submission" date="2024-01" db="EMBL/GenBank/DDBJ databases">
        <title>The genomes of 5 underutilized Papilionoideae crops provide insights into root nodulation and disease resistanc.</title>
        <authorList>
            <person name="Jiang F."/>
        </authorList>
    </citation>
    <scope>NUCLEOTIDE SEQUENCE [LARGE SCALE GENOMIC DNA]</scope>
    <source>
        <strain evidence="1">DUOXIRENSHENG_FW03</strain>
        <tissue evidence="1">Leaves</tissue>
    </source>
</reference>
<organism evidence="1 2">
    <name type="scientific">Psophocarpus tetragonolobus</name>
    <name type="common">Winged bean</name>
    <name type="synonym">Dolichos tetragonolobus</name>
    <dbReference type="NCBI Taxonomy" id="3891"/>
    <lineage>
        <taxon>Eukaryota</taxon>
        <taxon>Viridiplantae</taxon>
        <taxon>Streptophyta</taxon>
        <taxon>Embryophyta</taxon>
        <taxon>Tracheophyta</taxon>
        <taxon>Spermatophyta</taxon>
        <taxon>Magnoliopsida</taxon>
        <taxon>eudicotyledons</taxon>
        <taxon>Gunneridae</taxon>
        <taxon>Pentapetalae</taxon>
        <taxon>rosids</taxon>
        <taxon>fabids</taxon>
        <taxon>Fabales</taxon>
        <taxon>Fabaceae</taxon>
        <taxon>Papilionoideae</taxon>
        <taxon>50 kb inversion clade</taxon>
        <taxon>NPAAA clade</taxon>
        <taxon>indigoferoid/millettioid clade</taxon>
        <taxon>Phaseoleae</taxon>
        <taxon>Psophocarpus</taxon>
    </lineage>
</organism>
<protein>
    <submittedName>
        <fullName evidence="1">Uncharacterized protein</fullName>
    </submittedName>
</protein>
<dbReference type="Proteomes" id="UP001386955">
    <property type="component" value="Unassembled WGS sequence"/>
</dbReference>
<keyword evidence="2" id="KW-1185">Reference proteome</keyword>
<gene>
    <name evidence="1" type="ORF">VNO78_00592</name>
</gene>
<accession>A0AAN9XU82</accession>
<dbReference type="EMBL" id="JAYMYS010000001">
    <property type="protein sequence ID" value="KAK7410086.1"/>
    <property type="molecule type" value="Genomic_DNA"/>
</dbReference>
<dbReference type="AlphaFoldDB" id="A0AAN9XU82"/>
<sequence>MLLSRRETTSPLAAENAPSLDAFATPNVETEVGESSHLIEDLEIQRAHTESNQLSAILCAVEDRGPDLLKEAKALKTTQMGFETKKAKLEDKLGRFKGSFRRLRLTGELKKTKIEMTESFTFGFATAMEQAVMIALEVDFLAANVFKIVKDGQIMDEE</sequence>
<evidence type="ECO:0000313" key="2">
    <source>
        <dbReference type="Proteomes" id="UP001386955"/>
    </source>
</evidence>